<sequence length="141" mass="16557">MDKSWLKADRRTKEFKRGVEDLLLFASHNGFDENKISCPCIKCAHSKSWKARAVKDHLFLNAHLCVLQNTTVVGPYFAEHMAFLLTRYPEHENDEMWLKNKQNETFPKWFKEKIASDLVDGKEVPQEISYKRDVDELIQLS</sequence>
<reference evidence="2" key="1">
    <citation type="submission" date="2023-02" db="EMBL/GenBank/DDBJ databases">
        <title>Genome of toxic invasive species Heracleum sosnowskyi carries increased number of genes despite the absence of recent whole-genome duplications.</title>
        <authorList>
            <person name="Schelkunov M."/>
            <person name="Shtratnikova V."/>
            <person name="Makarenko M."/>
            <person name="Klepikova A."/>
            <person name="Omelchenko D."/>
            <person name="Novikova G."/>
            <person name="Obukhova E."/>
            <person name="Bogdanov V."/>
            <person name="Penin A."/>
            <person name="Logacheva M."/>
        </authorList>
    </citation>
    <scope>NUCLEOTIDE SEQUENCE</scope>
    <source>
        <strain evidence="2">Hsosn_3</strain>
        <tissue evidence="2">Leaf</tissue>
    </source>
</reference>
<protein>
    <recommendedName>
        <fullName evidence="1">Transposase-associated domain-containing protein</fullName>
    </recommendedName>
</protein>
<reference evidence="2" key="2">
    <citation type="submission" date="2023-05" db="EMBL/GenBank/DDBJ databases">
        <authorList>
            <person name="Schelkunov M.I."/>
        </authorList>
    </citation>
    <scope>NUCLEOTIDE SEQUENCE</scope>
    <source>
        <strain evidence="2">Hsosn_3</strain>
        <tissue evidence="2">Leaf</tissue>
    </source>
</reference>
<dbReference type="Proteomes" id="UP001237642">
    <property type="component" value="Unassembled WGS sequence"/>
</dbReference>
<evidence type="ECO:0000259" key="1">
    <source>
        <dbReference type="Pfam" id="PF13963"/>
    </source>
</evidence>
<dbReference type="AlphaFoldDB" id="A0AAD8M8K5"/>
<dbReference type="InterPro" id="IPR029480">
    <property type="entry name" value="Transpos_assoc"/>
</dbReference>
<accession>A0AAD8M8K5</accession>
<dbReference type="PANTHER" id="PTHR48258:SF9">
    <property type="entry name" value="OS01G0348150 PROTEIN"/>
    <property type="match status" value="1"/>
</dbReference>
<dbReference type="EMBL" id="JAUIZM010000009">
    <property type="protein sequence ID" value="KAK1366165.1"/>
    <property type="molecule type" value="Genomic_DNA"/>
</dbReference>
<comment type="caution">
    <text evidence="2">The sequence shown here is derived from an EMBL/GenBank/DDBJ whole genome shotgun (WGS) entry which is preliminary data.</text>
</comment>
<feature type="domain" description="Transposase-associated" evidence="1">
    <location>
        <begin position="3"/>
        <end position="61"/>
    </location>
</feature>
<keyword evidence="3" id="KW-1185">Reference proteome</keyword>
<evidence type="ECO:0000313" key="3">
    <source>
        <dbReference type="Proteomes" id="UP001237642"/>
    </source>
</evidence>
<organism evidence="2 3">
    <name type="scientific">Heracleum sosnowskyi</name>
    <dbReference type="NCBI Taxonomy" id="360622"/>
    <lineage>
        <taxon>Eukaryota</taxon>
        <taxon>Viridiplantae</taxon>
        <taxon>Streptophyta</taxon>
        <taxon>Embryophyta</taxon>
        <taxon>Tracheophyta</taxon>
        <taxon>Spermatophyta</taxon>
        <taxon>Magnoliopsida</taxon>
        <taxon>eudicotyledons</taxon>
        <taxon>Gunneridae</taxon>
        <taxon>Pentapetalae</taxon>
        <taxon>asterids</taxon>
        <taxon>campanulids</taxon>
        <taxon>Apiales</taxon>
        <taxon>Apiaceae</taxon>
        <taxon>Apioideae</taxon>
        <taxon>apioid superclade</taxon>
        <taxon>Tordylieae</taxon>
        <taxon>Tordyliinae</taxon>
        <taxon>Heracleum</taxon>
    </lineage>
</organism>
<proteinExistence type="predicted"/>
<dbReference type="Pfam" id="PF13963">
    <property type="entry name" value="Transpos_assoc"/>
    <property type="match status" value="1"/>
</dbReference>
<name>A0AAD8M8K5_9APIA</name>
<evidence type="ECO:0000313" key="2">
    <source>
        <dbReference type="EMBL" id="KAK1366165.1"/>
    </source>
</evidence>
<dbReference type="PANTHER" id="PTHR48258">
    <property type="entry name" value="DUF4218 DOMAIN-CONTAINING PROTEIN-RELATED"/>
    <property type="match status" value="1"/>
</dbReference>
<gene>
    <name evidence="2" type="ORF">POM88_041726</name>
</gene>